<dbReference type="AlphaFoldDB" id="E9FSJ3"/>
<evidence type="ECO:0000313" key="2">
    <source>
        <dbReference type="Proteomes" id="UP000000305"/>
    </source>
</evidence>
<dbReference type="Proteomes" id="UP000000305">
    <property type="component" value="Unassembled WGS sequence"/>
</dbReference>
<dbReference type="HOGENOM" id="CLU_2592188_0_0_1"/>
<sequence length="80" mass="9133">MSIVGTLFAGSLRRCLGQITLAFENSRKEEITLRNSHRCENGRDVAVFLSRLKINTKQKERVFHSNNNNNFKPKRNSGAL</sequence>
<proteinExistence type="predicted"/>
<dbReference type="KEGG" id="dpx:DAPPUDRAFT_232856"/>
<dbReference type="EMBL" id="GL732524">
    <property type="protein sequence ID" value="EFX89217.1"/>
    <property type="molecule type" value="Genomic_DNA"/>
</dbReference>
<organism evidence="1 2">
    <name type="scientific">Daphnia pulex</name>
    <name type="common">Water flea</name>
    <dbReference type="NCBI Taxonomy" id="6669"/>
    <lineage>
        <taxon>Eukaryota</taxon>
        <taxon>Metazoa</taxon>
        <taxon>Ecdysozoa</taxon>
        <taxon>Arthropoda</taxon>
        <taxon>Crustacea</taxon>
        <taxon>Branchiopoda</taxon>
        <taxon>Diplostraca</taxon>
        <taxon>Cladocera</taxon>
        <taxon>Anomopoda</taxon>
        <taxon>Daphniidae</taxon>
        <taxon>Daphnia</taxon>
    </lineage>
</organism>
<evidence type="ECO:0000313" key="1">
    <source>
        <dbReference type="EMBL" id="EFX89217.1"/>
    </source>
</evidence>
<dbReference type="InParanoid" id="E9FSJ3"/>
<protein>
    <submittedName>
        <fullName evidence="1">Uncharacterized protein</fullName>
    </submittedName>
</protein>
<name>E9FSJ3_DAPPU</name>
<accession>E9FSJ3</accession>
<gene>
    <name evidence="1" type="ORF">DAPPUDRAFT_232856</name>
</gene>
<reference evidence="1 2" key="1">
    <citation type="journal article" date="2011" name="Science">
        <title>The ecoresponsive genome of Daphnia pulex.</title>
        <authorList>
            <person name="Colbourne J.K."/>
            <person name="Pfrender M.E."/>
            <person name="Gilbert D."/>
            <person name="Thomas W.K."/>
            <person name="Tucker A."/>
            <person name="Oakley T.H."/>
            <person name="Tokishita S."/>
            <person name="Aerts A."/>
            <person name="Arnold G.J."/>
            <person name="Basu M.K."/>
            <person name="Bauer D.J."/>
            <person name="Caceres C.E."/>
            <person name="Carmel L."/>
            <person name="Casola C."/>
            <person name="Choi J.H."/>
            <person name="Detter J.C."/>
            <person name="Dong Q."/>
            <person name="Dusheyko S."/>
            <person name="Eads B.D."/>
            <person name="Frohlich T."/>
            <person name="Geiler-Samerotte K.A."/>
            <person name="Gerlach D."/>
            <person name="Hatcher P."/>
            <person name="Jogdeo S."/>
            <person name="Krijgsveld J."/>
            <person name="Kriventseva E.V."/>
            <person name="Kultz D."/>
            <person name="Laforsch C."/>
            <person name="Lindquist E."/>
            <person name="Lopez J."/>
            <person name="Manak J.R."/>
            <person name="Muller J."/>
            <person name="Pangilinan J."/>
            <person name="Patwardhan R.P."/>
            <person name="Pitluck S."/>
            <person name="Pritham E.J."/>
            <person name="Rechtsteiner A."/>
            <person name="Rho M."/>
            <person name="Rogozin I.B."/>
            <person name="Sakarya O."/>
            <person name="Salamov A."/>
            <person name="Schaack S."/>
            <person name="Shapiro H."/>
            <person name="Shiga Y."/>
            <person name="Skalitzky C."/>
            <person name="Smith Z."/>
            <person name="Souvorov A."/>
            <person name="Sung W."/>
            <person name="Tang Z."/>
            <person name="Tsuchiya D."/>
            <person name="Tu H."/>
            <person name="Vos H."/>
            <person name="Wang M."/>
            <person name="Wolf Y.I."/>
            <person name="Yamagata H."/>
            <person name="Yamada T."/>
            <person name="Ye Y."/>
            <person name="Shaw J.R."/>
            <person name="Andrews J."/>
            <person name="Crease T.J."/>
            <person name="Tang H."/>
            <person name="Lucas S.M."/>
            <person name="Robertson H.M."/>
            <person name="Bork P."/>
            <person name="Koonin E.V."/>
            <person name="Zdobnov E.M."/>
            <person name="Grigoriev I.V."/>
            <person name="Lynch M."/>
            <person name="Boore J.L."/>
        </authorList>
    </citation>
    <scope>NUCLEOTIDE SEQUENCE [LARGE SCALE GENOMIC DNA]</scope>
</reference>
<keyword evidence="2" id="KW-1185">Reference proteome</keyword>